<reference evidence="2 3" key="1">
    <citation type="submission" date="2020-02" db="EMBL/GenBank/DDBJ databases">
        <title>Full genome sequence of Nocardioides sp. R-3366.</title>
        <authorList>
            <person name="Im W.-T."/>
        </authorList>
    </citation>
    <scope>NUCLEOTIDE SEQUENCE [LARGE SCALE GENOMIC DNA]</scope>
    <source>
        <strain evidence="2 3">R-3366</strain>
    </source>
</reference>
<sequence length="201" mass="19687">MNRPRYADVAATLALVLALGGTAYAAGLPHHSVGKHQLKRDAVTSKKIKNGAVRSPDLAAGAVGGGQLQDNAVTGAKIANNSVGQADLAPGSVGNPELNNNAVNSAKVANNSLNLDDLAGADVNTAASYSLVAGACTTLTLSVPGASAGQAGLVGLTGNVDPGDVVLGAVRVANGSATVRACNVGADVTVNNLGLRVVTFG</sequence>
<name>A0A6G6WHB7_9ACTN</name>
<keyword evidence="1" id="KW-0732">Signal</keyword>
<evidence type="ECO:0008006" key="4">
    <source>
        <dbReference type="Google" id="ProtNLM"/>
    </source>
</evidence>
<feature type="chain" id="PRO_5026342853" description="DUF320 domain-containing protein" evidence="1">
    <location>
        <begin position="26"/>
        <end position="201"/>
    </location>
</feature>
<protein>
    <recommendedName>
        <fullName evidence="4">DUF320 domain-containing protein</fullName>
    </recommendedName>
</protein>
<accession>A0A6G6WHB7</accession>
<gene>
    <name evidence="2" type="ORF">G5V58_18710</name>
</gene>
<dbReference type="KEGG" id="nano:G5V58_18710"/>
<proteinExistence type="predicted"/>
<evidence type="ECO:0000313" key="3">
    <source>
        <dbReference type="Proteomes" id="UP000502996"/>
    </source>
</evidence>
<dbReference type="RefSeq" id="WP_165236152.1">
    <property type="nucleotide sequence ID" value="NZ_CP049257.1"/>
</dbReference>
<organism evidence="2 3">
    <name type="scientific">Nocardioides anomalus</name>
    <dbReference type="NCBI Taxonomy" id="2712223"/>
    <lineage>
        <taxon>Bacteria</taxon>
        <taxon>Bacillati</taxon>
        <taxon>Actinomycetota</taxon>
        <taxon>Actinomycetes</taxon>
        <taxon>Propionibacteriales</taxon>
        <taxon>Nocardioidaceae</taxon>
        <taxon>Nocardioides</taxon>
    </lineage>
</organism>
<dbReference type="Proteomes" id="UP000502996">
    <property type="component" value="Chromosome"/>
</dbReference>
<evidence type="ECO:0000256" key="1">
    <source>
        <dbReference type="SAM" id="SignalP"/>
    </source>
</evidence>
<dbReference type="AlphaFoldDB" id="A0A6G6WHB7"/>
<keyword evidence="3" id="KW-1185">Reference proteome</keyword>
<dbReference type="EMBL" id="CP049257">
    <property type="protein sequence ID" value="QIG44543.1"/>
    <property type="molecule type" value="Genomic_DNA"/>
</dbReference>
<feature type="signal peptide" evidence="1">
    <location>
        <begin position="1"/>
        <end position="25"/>
    </location>
</feature>
<evidence type="ECO:0000313" key="2">
    <source>
        <dbReference type="EMBL" id="QIG44543.1"/>
    </source>
</evidence>